<dbReference type="PANTHER" id="PTHR43742:SF6">
    <property type="entry name" value="OXIDOREDUCTASE YYAE-RELATED"/>
    <property type="match status" value="1"/>
</dbReference>
<dbReference type="PROSITE" id="PS00490">
    <property type="entry name" value="MOLYBDOPTERIN_PROK_2"/>
    <property type="match status" value="1"/>
</dbReference>
<dbReference type="InterPro" id="IPR006963">
    <property type="entry name" value="Mopterin_OxRdtase_4Fe-4S_dom"/>
</dbReference>
<keyword evidence="6" id="KW-0408">Iron</keyword>
<dbReference type="SUPFAM" id="SSF53706">
    <property type="entry name" value="Formate dehydrogenase/DMSO reductase, domains 1-3"/>
    <property type="match status" value="1"/>
</dbReference>
<reference evidence="9" key="1">
    <citation type="submission" date="2020-05" db="EMBL/GenBank/DDBJ databases">
        <authorList>
            <person name="Chiriac C."/>
            <person name="Salcher M."/>
            <person name="Ghai R."/>
            <person name="Kavagutti S V."/>
        </authorList>
    </citation>
    <scope>NUCLEOTIDE SEQUENCE</scope>
</reference>
<dbReference type="EMBL" id="CAEZSR010000213">
    <property type="protein sequence ID" value="CAB4588645.1"/>
    <property type="molecule type" value="Genomic_DNA"/>
</dbReference>
<evidence type="ECO:0000259" key="8">
    <source>
        <dbReference type="PROSITE" id="PS51669"/>
    </source>
</evidence>
<evidence type="ECO:0000256" key="5">
    <source>
        <dbReference type="ARBA" id="ARBA00023002"/>
    </source>
</evidence>
<dbReference type="Gene3D" id="3.40.228.10">
    <property type="entry name" value="Dimethylsulfoxide Reductase, domain 2"/>
    <property type="match status" value="1"/>
</dbReference>
<protein>
    <submittedName>
        <fullName evidence="9">Unannotated protein</fullName>
    </submittedName>
</protein>
<feature type="domain" description="4Fe-4S Mo/W bis-MGD-type" evidence="8">
    <location>
        <begin position="8"/>
        <end position="70"/>
    </location>
</feature>
<organism evidence="9">
    <name type="scientific">freshwater metagenome</name>
    <dbReference type="NCBI Taxonomy" id="449393"/>
    <lineage>
        <taxon>unclassified sequences</taxon>
        <taxon>metagenomes</taxon>
        <taxon>ecological metagenomes</taxon>
    </lineage>
</organism>
<dbReference type="SMART" id="SM00926">
    <property type="entry name" value="Molybdop_Fe4S4"/>
    <property type="match status" value="1"/>
</dbReference>
<dbReference type="Gene3D" id="3.40.50.740">
    <property type="match status" value="1"/>
</dbReference>
<dbReference type="GO" id="GO:0046872">
    <property type="term" value="F:metal ion binding"/>
    <property type="evidence" value="ECO:0007669"/>
    <property type="project" value="UniProtKB-KW"/>
</dbReference>
<evidence type="ECO:0000256" key="2">
    <source>
        <dbReference type="ARBA" id="ARBA00010312"/>
    </source>
</evidence>
<keyword evidence="5" id="KW-0560">Oxidoreductase</keyword>
<comment type="similarity">
    <text evidence="2">Belongs to the prokaryotic molybdopterin-containing oxidoreductase family.</text>
</comment>
<dbReference type="GO" id="GO:0051536">
    <property type="term" value="F:iron-sulfur cluster binding"/>
    <property type="evidence" value="ECO:0007669"/>
    <property type="project" value="UniProtKB-KW"/>
</dbReference>
<keyword evidence="7" id="KW-0411">Iron-sulfur</keyword>
<dbReference type="GO" id="GO:0043546">
    <property type="term" value="F:molybdopterin cofactor binding"/>
    <property type="evidence" value="ECO:0007669"/>
    <property type="project" value="InterPro"/>
</dbReference>
<evidence type="ECO:0000256" key="6">
    <source>
        <dbReference type="ARBA" id="ARBA00023004"/>
    </source>
</evidence>
<dbReference type="Gene3D" id="2.20.25.90">
    <property type="entry name" value="ADC-like domains"/>
    <property type="match status" value="1"/>
</dbReference>
<keyword evidence="3" id="KW-0500">Molybdenum</keyword>
<dbReference type="PANTHER" id="PTHR43742">
    <property type="entry name" value="TRIMETHYLAMINE-N-OXIDE REDUCTASE"/>
    <property type="match status" value="1"/>
</dbReference>
<dbReference type="Pfam" id="PF00384">
    <property type="entry name" value="Molybdopterin"/>
    <property type="match status" value="1"/>
</dbReference>
<dbReference type="InterPro" id="IPR006655">
    <property type="entry name" value="Mopterin_OxRdtase_prok_CS"/>
</dbReference>
<dbReference type="InterPro" id="IPR006656">
    <property type="entry name" value="Mopterin_OxRdtase"/>
</dbReference>
<dbReference type="SUPFAM" id="SSF50692">
    <property type="entry name" value="ADC-like"/>
    <property type="match status" value="1"/>
</dbReference>
<evidence type="ECO:0000256" key="3">
    <source>
        <dbReference type="ARBA" id="ARBA00022505"/>
    </source>
</evidence>
<dbReference type="Pfam" id="PF01568">
    <property type="entry name" value="Molydop_binding"/>
    <property type="match status" value="1"/>
</dbReference>
<dbReference type="AlphaFoldDB" id="A0A6J6FNN1"/>
<dbReference type="Pfam" id="PF04879">
    <property type="entry name" value="Molybdop_Fe4S4"/>
    <property type="match status" value="1"/>
</dbReference>
<sequence length="647" mass="68936">MTELLPAREVVHTTCTLDCPDACSLAVTVEVGDRGERRIVDIDAAPGNPLTDGWICAKVKRHARRVYAPERVTTPLVRTGPKGSGEFRPATWDEAIALVAGRMRDTIDTVGPDGVVAFTYNSSAGVVERASLTEAFFAAVGATVAEHTICAHTMGAAWESVYGDMASADPGDVVHARLVVIWGANPTVSNTHFPPLVQRAVDAGARVVVIDPRRTAMAKRADLHLAVRPGTDTVLAHAIANLWRERGLLDHAFVAARADGADEFLAEASSWTLDRAAEVTGLDAADIATLAEWWGTTRPSMLRIGWGQERNANGGASCRAILALPVLGGHFGVPGSGVIGSTGSGEVRAKRRWPRFERRERRSVPLHQVGEWMAPGSAEPVRVLFVQGANPVVMCPDQQAVVRAFSRDDVFTVVHEQVLTDTTRYADVVLPATTAFEISDVATGYGTYSVQPVRPVIDRVGESRSNDEVGLALARAFGFDWEAAPLEVAVTDAGPRLVDVPCRQFVDTEPAGGRATLVDPVQGVPRHVPVKATHPLILISPASSKLVNSMFGEFQSPSPAVLLHPDDAATRGLVAGQQVRVRNDLASIVVPLEVHDDTRPGVAVMSKGVWLRHHADGLGVNALTPATGDALVNGACFNDTFVDVTPA</sequence>
<dbReference type="InterPro" id="IPR006657">
    <property type="entry name" value="MoPterin_dinucl-bd_dom"/>
</dbReference>
<dbReference type="InterPro" id="IPR009010">
    <property type="entry name" value="Asp_de-COase-like_dom_sf"/>
</dbReference>
<dbReference type="GO" id="GO:0016491">
    <property type="term" value="F:oxidoreductase activity"/>
    <property type="evidence" value="ECO:0007669"/>
    <property type="project" value="UniProtKB-KW"/>
</dbReference>
<dbReference type="Gene3D" id="2.40.40.20">
    <property type="match status" value="1"/>
</dbReference>
<evidence type="ECO:0000256" key="4">
    <source>
        <dbReference type="ARBA" id="ARBA00022723"/>
    </source>
</evidence>
<dbReference type="Gene3D" id="3.30.2070.10">
    <property type="entry name" value="Formate dehydrogenase/DMSO reductase"/>
    <property type="match status" value="1"/>
</dbReference>
<accession>A0A6J6FNN1</accession>
<evidence type="ECO:0000256" key="7">
    <source>
        <dbReference type="ARBA" id="ARBA00023014"/>
    </source>
</evidence>
<gene>
    <name evidence="9" type="ORF">UFOPK1493_03614</name>
</gene>
<name>A0A6J6FNN1_9ZZZZ</name>
<evidence type="ECO:0000256" key="1">
    <source>
        <dbReference type="ARBA" id="ARBA00001942"/>
    </source>
</evidence>
<dbReference type="PROSITE" id="PS51669">
    <property type="entry name" value="4FE4S_MOW_BIS_MGD"/>
    <property type="match status" value="1"/>
</dbReference>
<comment type="cofactor">
    <cofactor evidence="1">
        <name>Mo-bis(molybdopterin guanine dinucleotide)</name>
        <dbReference type="ChEBI" id="CHEBI:60539"/>
    </cofactor>
</comment>
<keyword evidence="4" id="KW-0479">Metal-binding</keyword>
<evidence type="ECO:0000313" key="9">
    <source>
        <dbReference type="EMBL" id="CAB4588645.1"/>
    </source>
</evidence>
<dbReference type="InterPro" id="IPR050612">
    <property type="entry name" value="Prok_Mopterin_Oxidored"/>
</dbReference>
<proteinExistence type="inferred from homology"/>